<keyword evidence="3" id="KW-0804">Transcription</keyword>
<evidence type="ECO:0000256" key="1">
    <source>
        <dbReference type="ARBA" id="ARBA00023015"/>
    </source>
</evidence>
<dbReference type="Gene3D" id="1.10.357.10">
    <property type="entry name" value="Tetracycline Repressor, domain 2"/>
    <property type="match status" value="1"/>
</dbReference>
<dbReference type="InterPro" id="IPR011075">
    <property type="entry name" value="TetR_C"/>
</dbReference>
<dbReference type="RefSeq" id="WP_169394389.1">
    <property type="nucleotide sequence ID" value="NZ_BAAAJH010000003.1"/>
</dbReference>
<dbReference type="Proteomes" id="UP001296706">
    <property type="component" value="Unassembled WGS sequence"/>
</dbReference>
<evidence type="ECO:0000256" key="2">
    <source>
        <dbReference type="ARBA" id="ARBA00023125"/>
    </source>
</evidence>
<keyword evidence="1" id="KW-0805">Transcription regulation</keyword>
<dbReference type="InterPro" id="IPR009057">
    <property type="entry name" value="Homeodomain-like_sf"/>
</dbReference>
<evidence type="ECO:0000256" key="4">
    <source>
        <dbReference type="PROSITE-ProRule" id="PRU00335"/>
    </source>
</evidence>
<dbReference type="PANTHER" id="PTHR47506">
    <property type="entry name" value="TRANSCRIPTIONAL REGULATORY PROTEIN"/>
    <property type="match status" value="1"/>
</dbReference>
<organism evidence="6 7">
    <name type="scientific">Pseudonocardia xinjiangensis</name>
    <dbReference type="NCBI Taxonomy" id="75289"/>
    <lineage>
        <taxon>Bacteria</taxon>
        <taxon>Bacillati</taxon>
        <taxon>Actinomycetota</taxon>
        <taxon>Actinomycetes</taxon>
        <taxon>Pseudonocardiales</taxon>
        <taxon>Pseudonocardiaceae</taxon>
        <taxon>Pseudonocardia</taxon>
    </lineage>
</organism>
<dbReference type="Pfam" id="PF00440">
    <property type="entry name" value="TetR_N"/>
    <property type="match status" value="1"/>
</dbReference>
<keyword evidence="7" id="KW-1185">Reference proteome</keyword>
<evidence type="ECO:0000259" key="5">
    <source>
        <dbReference type="PROSITE" id="PS50977"/>
    </source>
</evidence>
<dbReference type="EMBL" id="JAAXKY010000007">
    <property type="protein sequence ID" value="NMH76309.1"/>
    <property type="molecule type" value="Genomic_DNA"/>
</dbReference>
<proteinExistence type="predicted"/>
<dbReference type="Pfam" id="PF16925">
    <property type="entry name" value="TetR_C_13"/>
    <property type="match status" value="1"/>
</dbReference>
<feature type="DNA-binding region" description="H-T-H motif" evidence="4">
    <location>
        <begin position="29"/>
        <end position="48"/>
    </location>
</feature>
<evidence type="ECO:0000256" key="3">
    <source>
        <dbReference type="ARBA" id="ARBA00023163"/>
    </source>
</evidence>
<dbReference type="SUPFAM" id="SSF48498">
    <property type="entry name" value="Tetracyclin repressor-like, C-terminal domain"/>
    <property type="match status" value="1"/>
</dbReference>
<evidence type="ECO:0000313" key="7">
    <source>
        <dbReference type="Proteomes" id="UP001296706"/>
    </source>
</evidence>
<gene>
    <name evidence="6" type="ORF">HF577_04195</name>
</gene>
<name>A0ABX1RA61_9PSEU</name>
<dbReference type="PANTHER" id="PTHR47506:SF1">
    <property type="entry name" value="HTH-TYPE TRANSCRIPTIONAL REGULATOR YJDC"/>
    <property type="match status" value="1"/>
</dbReference>
<reference evidence="6 7" key="1">
    <citation type="submission" date="2020-04" db="EMBL/GenBank/DDBJ databases">
        <authorList>
            <person name="Klaysubun C."/>
            <person name="Duangmal K."/>
            <person name="Lipun K."/>
        </authorList>
    </citation>
    <scope>NUCLEOTIDE SEQUENCE [LARGE SCALE GENOMIC DNA]</scope>
    <source>
        <strain evidence="6 7">JCM 11839</strain>
    </source>
</reference>
<evidence type="ECO:0000313" key="6">
    <source>
        <dbReference type="EMBL" id="NMH76309.1"/>
    </source>
</evidence>
<sequence>MPRRRSFDETDVVERAMEIFWTQGYEATSYTDLTAHVGLHPGSLYRAFGDKQAIFLRSLEHYRDSQTRTLAPFLLAGGPVLPRIRAVLVGYLDLAARQQPAPRGCLIANTAGERLPGDAAVAARLAEILALVEDGFLQGLRKASQEGEVAPGLDLPASAAMLTMLLEGLQVLVKSDPDPQRLARAVDTALAGLAARPDVSAPADEAASSG</sequence>
<comment type="caution">
    <text evidence="6">The sequence shown here is derived from an EMBL/GenBank/DDBJ whole genome shotgun (WGS) entry which is preliminary data.</text>
</comment>
<accession>A0ABX1RA61</accession>
<dbReference type="Gene3D" id="1.10.10.60">
    <property type="entry name" value="Homeodomain-like"/>
    <property type="match status" value="1"/>
</dbReference>
<dbReference type="InterPro" id="IPR001647">
    <property type="entry name" value="HTH_TetR"/>
</dbReference>
<dbReference type="PROSITE" id="PS50977">
    <property type="entry name" value="HTH_TETR_2"/>
    <property type="match status" value="1"/>
</dbReference>
<dbReference type="InterPro" id="IPR036271">
    <property type="entry name" value="Tet_transcr_reg_TetR-rel_C_sf"/>
</dbReference>
<keyword evidence="2 4" id="KW-0238">DNA-binding</keyword>
<feature type="domain" description="HTH tetR-type" evidence="5">
    <location>
        <begin position="6"/>
        <end position="66"/>
    </location>
</feature>
<dbReference type="SUPFAM" id="SSF46689">
    <property type="entry name" value="Homeodomain-like"/>
    <property type="match status" value="1"/>
</dbReference>
<protein>
    <submittedName>
        <fullName evidence="6">TetR/AcrR family transcriptional regulator</fullName>
    </submittedName>
</protein>